<evidence type="ECO:0000313" key="4">
    <source>
        <dbReference type="Proteomes" id="UP000628109"/>
    </source>
</evidence>
<sequence length="594" mass="62384">MTAPAGDRLNRRSVSMIADAVGAGRMSAVAVAEETIARLALYDAVQPQIWISRVAPDALIEAAHRVDARVAAGETLPLAGVPFAVKDNIDVRGLDTTAACPAFTYRPKASATVVERLIAAGAICVGKTNLDQFATGLNGTRSPYGSPRNAYNLSYVSGGSSSGSSVAVAAGLVAFALGTDTAGSGRVPAAFQHLIGFKPSKGRWSNSGLVPACRTLDCITAFTIDTADARLVDSVAAGFDAADPYSKPLADRPIGRKRIGVPRRDQRAFFGDAQSEYLYDRALDRLSTVAELVEIDYAPLQEAAQLLYGGPWVAERTAAIADLLADHPHAIDPTVREVVEPGLEISAVDLFNGIYRLAELKRHADTLWESIDLLAFPTTGTTYRVAELKAAPIALNSALGFYTNFVNLLDMAAVAVPAGIRSNATGFGITLIGPADSDVALLDAADAYISAADIPSPPPLDLEGKMETVKLAVVGAHLKDMPLHWQLTSRDAKFVGAFETAPNYRLYAIANSVPPKPALVHSEDGGSIALEVYELGIAEFGSFVVEVPAPLAIGTVTLADGSSVKGFVAEPRALTGAEDITALGGWRAYIAQRA</sequence>
<dbReference type="RefSeq" id="WP_065846357.1">
    <property type="nucleotide sequence ID" value="NZ_BMDU01000004.1"/>
</dbReference>
<comment type="caution">
    <text evidence="3">The sequence shown here is derived from an EMBL/GenBank/DDBJ whole genome shotgun (WGS) entry which is preliminary data.</text>
</comment>
<dbReference type="InterPro" id="IPR014085">
    <property type="entry name" value="Allophanate_hydrolase"/>
</dbReference>
<dbReference type="PANTHER" id="PTHR11895">
    <property type="entry name" value="TRANSAMIDASE"/>
    <property type="match status" value="1"/>
</dbReference>
<dbReference type="SUPFAM" id="SSF75304">
    <property type="entry name" value="Amidase signature (AS) enzymes"/>
    <property type="match status" value="1"/>
</dbReference>
<gene>
    <name evidence="3" type="ORF">GCM10019071_20670</name>
</gene>
<accession>A0ABQ1EWH5</accession>
<reference evidence="4" key="1">
    <citation type="journal article" date="2019" name="Int. J. Syst. Evol. Microbiol.">
        <title>The Global Catalogue of Microorganisms (GCM) 10K type strain sequencing project: providing services to taxonomists for standard genome sequencing and annotation.</title>
        <authorList>
            <consortium name="The Broad Institute Genomics Platform"/>
            <consortium name="The Broad Institute Genome Sequencing Center for Infectious Disease"/>
            <person name="Wu L."/>
            <person name="Ma J."/>
        </authorList>
    </citation>
    <scope>NUCLEOTIDE SEQUENCE [LARGE SCALE GENOMIC DNA]</scope>
    <source>
        <strain evidence="4">CCM 7327</strain>
    </source>
</reference>
<organism evidence="3 4">
    <name type="scientific">Sphingobium fuliginis (strain ATCC 27551)</name>
    <dbReference type="NCBI Taxonomy" id="336203"/>
    <lineage>
        <taxon>Bacteria</taxon>
        <taxon>Pseudomonadati</taxon>
        <taxon>Pseudomonadota</taxon>
        <taxon>Alphaproteobacteria</taxon>
        <taxon>Sphingomonadales</taxon>
        <taxon>Sphingomonadaceae</taxon>
        <taxon>Sphingobium</taxon>
    </lineage>
</organism>
<dbReference type="Proteomes" id="UP000628109">
    <property type="component" value="Unassembled WGS sequence"/>
</dbReference>
<dbReference type="NCBIfam" id="NF006043">
    <property type="entry name" value="PRK08186.1"/>
    <property type="match status" value="1"/>
</dbReference>
<proteinExistence type="predicted"/>
<feature type="domain" description="Amidase" evidence="1">
    <location>
        <begin position="40"/>
        <end position="442"/>
    </location>
</feature>
<keyword evidence="3" id="KW-0378">Hydrolase</keyword>
<dbReference type="InterPro" id="IPR053844">
    <property type="entry name" value="AH_C"/>
</dbReference>
<protein>
    <submittedName>
        <fullName evidence="3">Allophanate hydrolase</fullName>
    </submittedName>
</protein>
<dbReference type="Gene3D" id="3.10.490.10">
    <property type="entry name" value="Gamma-glutamyl cyclotransferase-like"/>
    <property type="match status" value="1"/>
</dbReference>
<dbReference type="NCBIfam" id="TIGR02713">
    <property type="entry name" value="allophanate_hyd"/>
    <property type="match status" value="1"/>
</dbReference>
<dbReference type="InterPro" id="IPR023631">
    <property type="entry name" value="Amidase_dom"/>
</dbReference>
<dbReference type="Gene3D" id="3.90.1300.10">
    <property type="entry name" value="Amidase signature (AS) domain"/>
    <property type="match status" value="1"/>
</dbReference>
<name>A0ABQ1EWH5_SPHSA</name>
<evidence type="ECO:0000313" key="3">
    <source>
        <dbReference type="EMBL" id="GFZ90477.1"/>
    </source>
</evidence>
<dbReference type="EMBL" id="BMDU01000004">
    <property type="protein sequence ID" value="GFZ90477.1"/>
    <property type="molecule type" value="Genomic_DNA"/>
</dbReference>
<dbReference type="Pfam" id="PF21986">
    <property type="entry name" value="AH_C"/>
    <property type="match status" value="1"/>
</dbReference>
<dbReference type="InterPro" id="IPR036928">
    <property type="entry name" value="AS_sf"/>
</dbReference>
<dbReference type="InterPro" id="IPR000120">
    <property type="entry name" value="Amidase"/>
</dbReference>
<dbReference type="Pfam" id="PF01425">
    <property type="entry name" value="Amidase"/>
    <property type="match status" value="1"/>
</dbReference>
<evidence type="ECO:0000259" key="1">
    <source>
        <dbReference type="Pfam" id="PF01425"/>
    </source>
</evidence>
<dbReference type="Gene3D" id="1.20.58.1700">
    <property type="match status" value="1"/>
</dbReference>
<feature type="domain" description="Allophanate hydrolase C-terminal" evidence="2">
    <location>
        <begin position="469"/>
        <end position="591"/>
    </location>
</feature>
<dbReference type="GO" id="GO:0016787">
    <property type="term" value="F:hydrolase activity"/>
    <property type="evidence" value="ECO:0007669"/>
    <property type="project" value="UniProtKB-KW"/>
</dbReference>
<keyword evidence="4" id="KW-1185">Reference proteome</keyword>
<evidence type="ECO:0000259" key="2">
    <source>
        <dbReference type="Pfam" id="PF21986"/>
    </source>
</evidence>
<dbReference type="PANTHER" id="PTHR11895:SF169">
    <property type="entry name" value="GLUTAMYL-TRNA(GLN) AMIDOTRANSFERASE"/>
    <property type="match status" value="1"/>
</dbReference>